<feature type="domain" description="Myb-like" evidence="5">
    <location>
        <begin position="14"/>
        <end position="65"/>
    </location>
</feature>
<dbReference type="PROSITE" id="PS51294">
    <property type="entry name" value="HTH_MYB"/>
    <property type="match status" value="1"/>
</dbReference>
<dbReference type="Proteomes" id="UP001420932">
    <property type="component" value="Unassembled WGS sequence"/>
</dbReference>
<feature type="compositionally biased region" description="Polar residues" evidence="4">
    <location>
        <begin position="74"/>
        <end position="87"/>
    </location>
</feature>
<feature type="domain" description="HTH myb-type" evidence="6">
    <location>
        <begin position="14"/>
        <end position="69"/>
    </location>
</feature>
<comment type="caution">
    <text evidence="7">The sequence shown here is derived from an EMBL/GenBank/DDBJ whole genome shotgun (WGS) entry which is preliminary data.</text>
</comment>
<evidence type="ECO:0000256" key="3">
    <source>
        <dbReference type="ARBA" id="ARBA00023242"/>
    </source>
</evidence>
<feature type="region of interest" description="Disordered" evidence="4">
    <location>
        <begin position="74"/>
        <end position="94"/>
    </location>
</feature>
<organism evidence="7 8">
    <name type="scientific">Stephania yunnanensis</name>
    <dbReference type="NCBI Taxonomy" id="152371"/>
    <lineage>
        <taxon>Eukaryota</taxon>
        <taxon>Viridiplantae</taxon>
        <taxon>Streptophyta</taxon>
        <taxon>Embryophyta</taxon>
        <taxon>Tracheophyta</taxon>
        <taxon>Spermatophyta</taxon>
        <taxon>Magnoliopsida</taxon>
        <taxon>Ranunculales</taxon>
        <taxon>Menispermaceae</taxon>
        <taxon>Menispermoideae</taxon>
        <taxon>Cissampelideae</taxon>
        <taxon>Stephania</taxon>
    </lineage>
</organism>
<evidence type="ECO:0000259" key="6">
    <source>
        <dbReference type="PROSITE" id="PS51294"/>
    </source>
</evidence>
<evidence type="ECO:0000313" key="7">
    <source>
        <dbReference type="EMBL" id="KAK9142941.1"/>
    </source>
</evidence>
<keyword evidence="3" id="KW-0539">Nucleus</keyword>
<dbReference type="Gene3D" id="1.10.10.60">
    <property type="entry name" value="Homeodomain-like"/>
    <property type="match status" value="1"/>
</dbReference>
<dbReference type="Pfam" id="PF00249">
    <property type="entry name" value="Myb_DNA-binding"/>
    <property type="match status" value="1"/>
</dbReference>
<proteinExistence type="predicted"/>
<accession>A0AAP0JZ85</accession>
<dbReference type="PROSITE" id="PS50090">
    <property type="entry name" value="MYB_LIKE"/>
    <property type="match status" value="1"/>
</dbReference>
<name>A0AAP0JZ85_9MAGN</name>
<dbReference type="CDD" id="cd00167">
    <property type="entry name" value="SANT"/>
    <property type="match status" value="1"/>
</dbReference>
<keyword evidence="8" id="KW-1185">Reference proteome</keyword>
<dbReference type="SUPFAM" id="SSF46689">
    <property type="entry name" value="Homeodomain-like"/>
    <property type="match status" value="1"/>
</dbReference>
<reference evidence="7 8" key="1">
    <citation type="submission" date="2024-01" db="EMBL/GenBank/DDBJ databases">
        <title>Genome assemblies of Stephania.</title>
        <authorList>
            <person name="Yang L."/>
        </authorList>
    </citation>
    <scope>NUCLEOTIDE SEQUENCE [LARGE SCALE GENOMIC DNA]</scope>
    <source>
        <strain evidence="7">YNDBR</strain>
        <tissue evidence="7">Leaf</tissue>
    </source>
</reference>
<dbReference type="PANTHER" id="PTHR47999">
    <property type="entry name" value="TRANSCRIPTION FACTOR MYB8-RELATED-RELATED"/>
    <property type="match status" value="1"/>
</dbReference>
<dbReference type="GO" id="GO:0003677">
    <property type="term" value="F:DNA binding"/>
    <property type="evidence" value="ECO:0007669"/>
    <property type="project" value="UniProtKB-KW"/>
</dbReference>
<evidence type="ECO:0000256" key="4">
    <source>
        <dbReference type="SAM" id="MobiDB-lite"/>
    </source>
</evidence>
<dbReference type="AlphaFoldDB" id="A0AAP0JZ85"/>
<dbReference type="PANTHER" id="PTHR47999:SF107">
    <property type="entry name" value="TRANSCRIPTION FACTOR MYB114-LIKE"/>
    <property type="match status" value="1"/>
</dbReference>
<evidence type="ECO:0000256" key="1">
    <source>
        <dbReference type="ARBA" id="ARBA00004123"/>
    </source>
</evidence>
<dbReference type="InterPro" id="IPR009057">
    <property type="entry name" value="Homeodomain-like_sf"/>
</dbReference>
<dbReference type="InterPro" id="IPR001005">
    <property type="entry name" value="SANT/Myb"/>
</dbReference>
<dbReference type="InterPro" id="IPR015495">
    <property type="entry name" value="Myb_TF_plants"/>
</dbReference>
<protein>
    <submittedName>
        <fullName evidence="7">Uncharacterized protein</fullName>
    </submittedName>
</protein>
<sequence length="140" mass="15798">MMKRSSSSSLLCANKGAWTAEEDQKLADFVRTHGAKKWKSIPVQAARRLPGRTDNEIKNYWNSHLSKKIMNQSDSTVKSSSVEESANQIVEEPPQEVPIQENLYGGSLDIETSFNVDEFFDFSNDGLLSLEWVSEFLDHA</sequence>
<dbReference type="InterPro" id="IPR017930">
    <property type="entry name" value="Myb_dom"/>
</dbReference>
<evidence type="ECO:0000256" key="2">
    <source>
        <dbReference type="ARBA" id="ARBA00023125"/>
    </source>
</evidence>
<keyword evidence="2" id="KW-0238">DNA-binding</keyword>
<dbReference type="SMART" id="SM00717">
    <property type="entry name" value="SANT"/>
    <property type="match status" value="1"/>
</dbReference>
<dbReference type="GO" id="GO:0005634">
    <property type="term" value="C:nucleus"/>
    <property type="evidence" value="ECO:0007669"/>
    <property type="project" value="UniProtKB-SubCell"/>
</dbReference>
<evidence type="ECO:0000259" key="5">
    <source>
        <dbReference type="PROSITE" id="PS50090"/>
    </source>
</evidence>
<comment type="subcellular location">
    <subcellularLocation>
        <location evidence="1">Nucleus</location>
    </subcellularLocation>
</comment>
<dbReference type="EMBL" id="JBBNAF010000005">
    <property type="protein sequence ID" value="KAK9142941.1"/>
    <property type="molecule type" value="Genomic_DNA"/>
</dbReference>
<gene>
    <name evidence="7" type="ORF">Syun_012341</name>
</gene>
<evidence type="ECO:0000313" key="8">
    <source>
        <dbReference type="Proteomes" id="UP001420932"/>
    </source>
</evidence>